<evidence type="ECO:0000256" key="1">
    <source>
        <dbReference type="SAM" id="MobiDB-lite"/>
    </source>
</evidence>
<dbReference type="EMBL" id="VEPZ02000281">
    <property type="protein sequence ID" value="KAE8728011.1"/>
    <property type="molecule type" value="Genomic_DNA"/>
</dbReference>
<dbReference type="PANTHER" id="PTHR35315">
    <property type="entry name" value="ACI13"/>
    <property type="match status" value="1"/>
</dbReference>
<evidence type="ECO:0000313" key="3">
    <source>
        <dbReference type="Proteomes" id="UP000436088"/>
    </source>
</evidence>
<dbReference type="PANTHER" id="PTHR35315:SF1">
    <property type="entry name" value="RAB6-INTERACTING GOLGIN"/>
    <property type="match status" value="1"/>
</dbReference>
<accession>A0A6A3CKV2</accession>
<proteinExistence type="predicted"/>
<name>A0A6A3CKV2_HIBSY</name>
<gene>
    <name evidence="2" type="ORF">F3Y22_tig00004797pilonHSYRG00012</name>
</gene>
<dbReference type="AlphaFoldDB" id="A0A6A3CKV2"/>
<reference evidence="2" key="1">
    <citation type="submission" date="2019-09" db="EMBL/GenBank/DDBJ databases">
        <title>Draft genome information of white flower Hibiscus syriacus.</title>
        <authorList>
            <person name="Kim Y.-M."/>
        </authorList>
    </citation>
    <scope>NUCLEOTIDE SEQUENCE [LARGE SCALE GENOMIC DNA]</scope>
    <source>
        <strain evidence="2">YM2019G1</strain>
    </source>
</reference>
<protein>
    <submittedName>
        <fullName evidence="2">Uncharacterized protein</fullName>
    </submittedName>
</protein>
<keyword evidence="3" id="KW-1185">Reference proteome</keyword>
<dbReference type="Proteomes" id="UP000436088">
    <property type="component" value="Unassembled WGS sequence"/>
</dbReference>
<sequence length="191" mass="21608">MSLREYVVPSRRKNKHERFVAFSLFLTHPSTWEAAVKALNDEEAMKQKLCEDLKNLVQESCNSQFARLDELKRRLESLNPSRSPRFFKTVIEISMSSGEKWFSFTVVTLEYLIWFQECLQQFPGLLTQDLFIIVEMSAINAKNQLSTNDGEVKGKKTRYHGRGKGIGAVPKGRGSAAPGWTGSGSDVDGRT</sequence>
<comment type="caution">
    <text evidence="2">The sequence shown here is derived from an EMBL/GenBank/DDBJ whole genome shotgun (WGS) entry which is preliminary data.</text>
</comment>
<organism evidence="2 3">
    <name type="scientific">Hibiscus syriacus</name>
    <name type="common">Rose of Sharon</name>
    <dbReference type="NCBI Taxonomy" id="106335"/>
    <lineage>
        <taxon>Eukaryota</taxon>
        <taxon>Viridiplantae</taxon>
        <taxon>Streptophyta</taxon>
        <taxon>Embryophyta</taxon>
        <taxon>Tracheophyta</taxon>
        <taxon>Spermatophyta</taxon>
        <taxon>Magnoliopsida</taxon>
        <taxon>eudicotyledons</taxon>
        <taxon>Gunneridae</taxon>
        <taxon>Pentapetalae</taxon>
        <taxon>rosids</taxon>
        <taxon>malvids</taxon>
        <taxon>Malvales</taxon>
        <taxon>Malvaceae</taxon>
        <taxon>Malvoideae</taxon>
        <taxon>Hibiscus</taxon>
    </lineage>
</organism>
<feature type="region of interest" description="Disordered" evidence="1">
    <location>
        <begin position="150"/>
        <end position="191"/>
    </location>
</feature>
<evidence type="ECO:0000313" key="2">
    <source>
        <dbReference type="EMBL" id="KAE8728011.1"/>
    </source>
</evidence>